<evidence type="ECO:0000313" key="4">
    <source>
        <dbReference type="EMBL" id="ATX75796.1"/>
    </source>
</evidence>
<dbReference type="OrthoDB" id="5289726at2"/>
<keyword evidence="1 4" id="KW-0489">Methyltransferase</keyword>
<dbReference type="Proteomes" id="UP000229757">
    <property type="component" value="Chromosome"/>
</dbReference>
<proteinExistence type="predicted"/>
<evidence type="ECO:0000256" key="2">
    <source>
        <dbReference type="ARBA" id="ARBA00022679"/>
    </source>
</evidence>
<dbReference type="GO" id="GO:0008168">
    <property type="term" value="F:methyltransferase activity"/>
    <property type="evidence" value="ECO:0007669"/>
    <property type="project" value="UniProtKB-KW"/>
</dbReference>
<accession>A0A2K8KSA8</accession>
<evidence type="ECO:0000259" key="3">
    <source>
        <dbReference type="Pfam" id="PF10017"/>
    </source>
</evidence>
<dbReference type="InterPro" id="IPR035094">
    <property type="entry name" value="EgtD"/>
</dbReference>
<dbReference type="AlphaFoldDB" id="A0A2K8KSA8"/>
<dbReference type="InterPro" id="IPR019257">
    <property type="entry name" value="MeTrfase_dom"/>
</dbReference>
<dbReference type="RefSeq" id="WP_100256180.1">
    <property type="nucleotide sequence ID" value="NZ_CP011797.1"/>
</dbReference>
<protein>
    <submittedName>
        <fullName evidence="4">Methyltransferase domain protein</fullName>
    </submittedName>
</protein>
<dbReference type="PIRSF" id="PIRSF018005">
    <property type="entry name" value="UCP018005"/>
    <property type="match status" value="1"/>
</dbReference>
<dbReference type="PANTHER" id="PTHR43397:SF1">
    <property type="entry name" value="ERGOTHIONEINE BIOSYNTHESIS PROTEIN 1"/>
    <property type="match status" value="1"/>
</dbReference>
<dbReference type="PANTHER" id="PTHR43397">
    <property type="entry name" value="ERGOTHIONEINE BIOSYNTHESIS PROTEIN 1"/>
    <property type="match status" value="1"/>
</dbReference>
<keyword evidence="5" id="KW-1185">Reference proteome</keyword>
<dbReference type="KEGG" id="rfo:REIFOR_00628"/>
<dbReference type="SUPFAM" id="SSF53335">
    <property type="entry name" value="S-adenosyl-L-methionine-dependent methyltransferases"/>
    <property type="match status" value="1"/>
</dbReference>
<dbReference type="Pfam" id="PF10017">
    <property type="entry name" value="Methyltransf_33"/>
    <property type="match status" value="1"/>
</dbReference>
<feature type="domain" description="Histidine-specific methyltransferase SAM-dependent" evidence="3">
    <location>
        <begin position="20"/>
        <end position="322"/>
    </location>
</feature>
<evidence type="ECO:0000313" key="5">
    <source>
        <dbReference type="Proteomes" id="UP000229757"/>
    </source>
</evidence>
<gene>
    <name evidence="4" type="ORF">REIFOR_00628</name>
</gene>
<dbReference type="InterPro" id="IPR051128">
    <property type="entry name" value="EgtD_Methyltrsf_superfamily"/>
</dbReference>
<dbReference type="Gene3D" id="3.40.50.150">
    <property type="entry name" value="Vaccinia Virus protein VP39"/>
    <property type="match status" value="1"/>
</dbReference>
<organism evidence="4 5">
    <name type="scientific">Reinekea forsetii</name>
    <dbReference type="NCBI Taxonomy" id="1336806"/>
    <lineage>
        <taxon>Bacteria</taxon>
        <taxon>Pseudomonadati</taxon>
        <taxon>Pseudomonadota</taxon>
        <taxon>Gammaproteobacteria</taxon>
        <taxon>Oceanospirillales</taxon>
        <taxon>Saccharospirillaceae</taxon>
        <taxon>Reinekea</taxon>
    </lineage>
</organism>
<keyword evidence="2 4" id="KW-0808">Transferase</keyword>
<dbReference type="EMBL" id="CP011797">
    <property type="protein sequence ID" value="ATX75796.1"/>
    <property type="molecule type" value="Genomic_DNA"/>
</dbReference>
<dbReference type="NCBIfam" id="TIGR03438">
    <property type="entry name" value="egtD_ergothio"/>
    <property type="match status" value="1"/>
</dbReference>
<evidence type="ECO:0000256" key="1">
    <source>
        <dbReference type="ARBA" id="ARBA00022603"/>
    </source>
</evidence>
<reference evidence="4 5" key="1">
    <citation type="journal article" date="2017" name="Environ. Microbiol.">
        <title>Genomic and physiological analyses of 'Reinekea forsetii' reveal a versatile opportunistic lifestyle during spring algae blooms.</title>
        <authorList>
            <person name="Avci B."/>
            <person name="Hahnke R.L."/>
            <person name="Chafee M."/>
            <person name="Fischer T."/>
            <person name="Gruber-Vodicka H."/>
            <person name="Tegetmeyer H.E."/>
            <person name="Harder J."/>
            <person name="Fuchs B.M."/>
            <person name="Amann R.I."/>
            <person name="Teeling H."/>
        </authorList>
    </citation>
    <scope>NUCLEOTIDE SEQUENCE [LARGE SCALE GENOMIC DNA]</scope>
    <source>
        <strain evidence="4 5">Hel1_31_D35</strain>
    </source>
</reference>
<name>A0A2K8KSA8_9GAMM</name>
<sequence length="324" mass="36710">MTDLNIHRQTQVNQDDLFLQDIFAGWSAVGQKTLPCKYFYDEKGSQLFDQICQTPEYYHTRTELAILARALPEVAQYIGPHADILEFGSGAGIKIRKLIDALSSPRTYIPIDISEEILLASSAQLAQQYPELAVFPVVADYLSPIQLPEQFSHQSEHKKLVFFPGSTISNFEPQAAIHFIKHIRALLGEGDALLIGVDLVKPAERILAAYNDAQGVTAAFNMNLLQRIQNTYQTDLDLDTFCHRAIYNVERSRIEMHLISTVQQDIQIEGRRFAFAEQESIHTENSYKYSLESFQLLARNGGFDCTHCYTDAQQLFSVHYLTAN</sequence>
<dbReference type="InterPro" id="IPR017804">
    <property type="entry name" value="MeTrfase_EgtD-like"/>
</dbReference>
<dbReference type="InterPro" id="IPR029063">
    <property type="entry name" value="SAM-dependent_MTases_sf"/>
</dbReference>
<dbReference type="GO" id="GO:0032259">
    <property type="term" value="P:methylation"/>
    <property type="evidence" value="ECO:0007669"/>
    <property type="project" value="UniProtKB-KW"/>
</dbReference>